<evidence type="ECO:0000256" key="1">
    <source>
        <dbReference type="SAM" id="MobiDB-lite"/>
    </source>
</evidence>
<name>A0A218WZE4_PUNGR</name>
<dbReference type="AlphaFoldDB" id="A0A218WZE4"/>
<comment type="caution">
    <text evidence="2">The sequence shown here is derived from an EMBL/GenBank/DDBJ whole genome shotgun (WGS) entry which is preliminary data.</text>
</comment>
<reference evidence="3" key="1">
    <citation type="journal article" date="2017" name="Plant J.">
        <title>The pomegranate (Punica granatum L.) genome and the genomics of punicalagin biosynthesis.</title>
        <authorList>
            <person name="Qin G."/>
            <person name="Xu C."/>
            <person name="Ming R."/>
            <person name="Tang H."/>
            <person name="Guyot R."/>
            <person name="Kramer E.M."/>
            <person name="Hu Y."/>
            <person name="Yi X."/>
            <person name="Qi Y."/>
            <person name="Xu X."/>
            <person name="Gao Z."/>
            <person name="Pan H."/>
            <person name="Jian J."/>
            <person name="Tian Y."/>
            <person name="Yue Z."/>
            <person name="Xu Y."/>
        </authorList>
    </citation>
    <scope>NUCLEOTIDE SEQUENCE [LARGE SCALE GENOMIC DNA]</scope>
    <source>
        <strain evidence="3">cv. Dabenzi</strain>
    </source>
</reference>
<dbReference type="Proteomes" id="UP000197138">
    <property type="component" value="Unassembled WGS sequence"/>
</dbReference>
<protein>
    <submittedName>
        <fullName evidence="2">Uncharacterized protein</fullName>
    </submittedName>
</protein>
<accession>A0A218WZE4</accession>
<evidence type="ECO:0000313" key="2">
    <source>
        <dbReference type="EMBL" id="OWM77906.1"/>
    </source>
</evidence>
<proteinExistence type="predicted"/>
<evidence type="ECO:0000313" key="3">
    <source>
        <dbReference type="Proteomes" id="UP000197138"/>
    </source>
</evidence>
<dbReference type="EMBL" id="MTKT01002507">
    <property type="protein sequence ID" value="OWM77906.1"/>
    <property type="molecule type" value="Genomic_DNA"/>
</dbReference>
<organism evidence="2 3">
    <name type="scientific">Punica granatum</name>
    <name type="common">Pomegranate</name>
    <dbReference type="NCBI Taxonomy" id="22663"/>
    <lineage>
        <taxon>Eukaryota</taxon>
        <taxon>Viridiplantae</taxon>
        <taxon>Streptophyta</taxon>
        <taxon>Embryophyta</taxon>
        <taxon>Tracheophyta</taxon>
        <taxon>Spermatophyta</taxon>
        <taxon>Magnoliopsida</taxon>
        <taxon>eudicotyledons</taxon>
        <taxon>Gunneridae</taxon>
        <taxon>Pentapetalae</taxon>
        <taxon>rosids</taxon>
        <taxon>malvids</taxon>
        <taxon>Myrtales</taxon>
        <taxon>Lythraceae</taxon>
        <taxon>Punica</taxon>
    </lineage>
</organism>
<sequence length="67" mass="7511">MKAMFNGPASTDKQRPRSPDGTTPAWDHSQTNPPAISRWESGRGASQQDSNQPFDRICTTMKLRARH</sequence>
<feature type="region of interest" description="Disordered" evidence="1">
    <location>
        <begin position="1"/>
        <end position="67"/>
    </location>
</feature>
<gene>
    <name evidence="2" type="ORF">CDL15_Pgr018475</name>
</gene>
<feature type="compositionally biased region" description="Polar residues" evidence="1">
    <location>
        <begin position="44"/>
        <end position="53"/>
    </location>
</feature>